<name>A0A3M7M578_9PLEO</name>
<evidence type="ECO:0000313" key="2">
    <source>
        <dbReference type="EMBL" id="RMZ69632.1"/>
    </source>
</evidence>
<gene>
    <name evidence="2" type="ORF">GMOD_00006465</name>
</gene>
<evidence type="ECO:0000256" key="1">
    <source>
        <dbReference type="SAM" id="MobiDB-lite"/>
    </source>
</evidence>
<keyword evidence="3" id="KW-1185">Reference proteome</keyword>
<reference evidence="2 3" key="1">
    <citation type="journal article" date="2014" name="PLoS ONE">
        <title>De novo Genome Assembly of the Fungal Plant Pathogen Pyrenophora semeniperda.</title>
        <authorList>
            <person name="Soliai M.M."/>
            <person name="Meyer S.E."/>
            <person name="Udall J.A."/>
            <person name="Elzinga D.E."/>
            <person name="Hermansen R.A."/>
            <person name="Bodily P.M."/>
            <person name="Hart A.A."/>
            <person name="Coleman C.E."/>
        </authorList>
    </citation>
    <scope>NUCLEOTIDE SEQUENCE [LARGE SCALE GENOMIC DNA]</scope>
    <source>
        <strain evidence="2 3">CCB06</strain>
        <tissue evidence="2">Mycelium</tissue>
    </source>
</reference>
<proteinExistence type="predicted"/>
<organism evidence="2 3">
    <name type="scientific">Pyrenophora seminiperda CCB06</name>
    <dbReference type="NCBI Taxonomy" id="1302712"/>
    <lineage>
        <taxon>Eukaryota</taxon>
        <taxon>Fungi</taxon>
        <taxon>Dikarya</taxon>
        <taxon>Ascomycota</taxon>
        <taxon>Pezizomycotina</taxon>
        <taxon>Dothideomycetes</taxon>
        <taxon>Pleosporomycetidae</taxon>
        <taxon>Pleosporales</taxon>
        <taxon>Pleosporineae</taxon>
        <taxon>Pleosporaceae</taxon>
        <taxon>Pyrenophora</taxon>
    </lineage>
</organism>
<sequence length="67" mass="7540">MLLLPNVKVVVDWLHVVQQRLKVSSSHCVHTARRPCPGTGPPWTEGGSRVSPTLWPHWRRPEPAVAK</sequence>
<accession>A0A3M7M578</accession>
<evidence type="ECO:0000313" key="3">
    <source>
        <dbReference type="Proteomes" id="UP000265663"/>
    </source>
</evidence>
<feature type="region of interest" description="Disordered" evidence="1">
    <location>
        <begin position="30"/>
        <end position="67"/>
    </location>
</feature>
<dbReference type="AlphaFoldDB" id="A0A3M7M578"/>
<dbReference type="Proteomes" id="UP000265663">
    <property type="component" value="Unassembled WGS sequence"/>
</dbReference>
<dbReference type="EMBL" id="KE747818">
    <property type="protein sequence ID" value="RMZ69632.1"/>
    <property type="molecule type" value="Genomic_DNA"/>
</dbReference>
<protein>
    <submittedName>
        <fullName evidence="2">Uncharacterized protein</fullName>
    </submittedName>
</protein>